<accession>A0A7W4UI07</accession>
<reference evidence="2 3" key="1">
    <citation type="submission" date="2020-08" db="EMBL/GenBank/DDBJ databases">
        <title>The Agave Microbiome: Exploring the role of microbial communities in plant adaptations to desert environments.</title>
        <authorList>
            <person name="Partida-Martinez L.P."/>
        </authorList>
    </citation>
    <scope>NUCLEOTIDE SEQUENCE [LARGE SCALE GENOMIC DNA]</scope>
    <source>
        <strain evidence="2 3">RAS26</strain>
    </source>
</reference>
<dbReference type="Pfam" id="PF24837">
    <property type="entry name" value="AMIN-like"/>
    <property type="match status" value="1"/>
</dbReference>
<dbReference type="InterPro" id="IPR056303">
    <property type="entry name" value="AMIN-like"/>
</dbReference>
<name>A0A7W4UI07_9CELL</name>
<sequence>MRRRLSAVLAMLLLLVGGQLLVAPGAAAHPYCGLVWGSQARSAGDMSAGTLVNVRAGRHACFDRLVLDVDAPLTGWSVQYVDQLVQDGSGDVVPVRGGARLEVVARVPAIATDSWFVGPGSLVDTSSYRTLRHVAWVSSYEGTTTIGLGVRARLPFRAFVLPGPGAGSRLVVDVAHRWCDEGHRVC</sequence>
<dbReference type="AlphaFoldDB" id="A0A7W4UI07"/>
<proteinExistence type="predicted"/>
<comment type="caution">
    <text evidence="2">The sequence shown here is derived from an EMBL/GenBank/DDBJ whole genome shotgun (WGS) entry which is preliminary data.</text>
</comment>
<dbReference type="Proteomes" id="UP000518206">
    <property type="component" value="Unassembled WGS sequence"/>
</dbReference>
<dbReference type="RefSeq" id="WP_183296869.1">
    <property type="nucleotide sequence ID" value="NZ_JACHVX010000004.1"/>
</dbReference>
<evidence type="ECO:0000259" key="1">
    <source>
        <dbReference type="Pfam" id="PF24837"/>
    </source>
</evidence>
<protein>
    <recommendedName>
        <fullName evidence="1">AMIN-like domain-containing protein</fullName>
    </recommendedName>
</protein>
<organism evidence="2 3">
    <name type="scientific">Cellulomonas cellasea</name>
    <dbReference type="NCBI Taxonomy" id="43670"/>
    <lineage>
        <taxon>Bacteria</taxon>
        <taxon>Bacillati</taxon>
        <taxon>Actinomycetota</taxon>
        <taxon>Actinomycetes</taxon>
        <taxon>Micrococcales</taxon>
        <taxon>Cellulomonadaceae</taxon>
        <taxon>Cellulomonas</taxon>
    </lineage>
</organism>
<feature type="domain" description="AMIN-like" evidence="1">
    <location>
        <begin position="50"/>
        <end position="176"/>
    </location>
</feature>
<evidence type="ECO:0000313" key="2">
    <source>
        <dbReference type="EMBL" id="MBB2924080.1"/>
    </source>
</evidence>
<dbReference type="EMBL" id="JACHVX010000004">
    <property type="protein sequence ID" value="MBB2924080.1"/>
    <property type="molecule type" value="Genomic_DNA"/>
</dbReference>
<evidence type="ECO:0000313" key="3">
    <source>
        <dbReference type="Proteomes" id="UP000518206"/>
    </source>
</evidence>
<reference evidence="2 3" key="2">
    <citation type="submission" date="2020-08" db="EMBL/GenBank/DDBJ databases">
        <authorList>
            <person name="Partida-Martinez L."/>
            <person name="Huntemann M."/>
            <person name="Clum A."/>
            <person name="Wang J."/>
            <person name="Palaniappan K."/>
            <person name="Ritter S."/>
            <person name="Chen I.-M."/>
            <person name="Stamatis D."/>
            <person name="Reddy T."/>
            <person name="O'Malley R."/>
            <person name="Daum C."/>
            <person name="Shapiro N."/>
            <person name="Ivanova N."/>
            <person name="Kyrpides N."/>
            <person name="Woyke T."/>
        </authorList>
    </citation>
    <scope>NUCLEOTIDE SEQUENCE [LARGE SCALE GENOMIC DNA]</scope>
    <source>
        <strain evidence="2 3">RAS26</strain>
    </source>
</reference>
<gene>
    <name evidence="2" type="ORF">FHR80_003008</name>
</gene>